<keyword evidence="4" id="KW-1185">Reference proteome</keyword>
<gene>
    <name evidence="3" type="ORF">LTR25_003908</name>
</gene>
<protein>
    <recommendedName>
        <fullName evidence="2">Alpha/beta hydrolase fold-3 domain-containing protein</fullName>
    </recommendedName>
</protein>
<dbReference type="PANTHER" id="PTHR48081:SF8">
    <property type="entry name" value="ALPHA_BETA HYDROLASE FOLD-3 DOMAIN-CONTAINING PROTEIN-RELATED"/>
    <property type="match status" value="1"/>
</dbReference>
<keyword evidence="1" id="KW-0378">Hydrolase</keyword>
<comment type="caution">
    <text evidence="3">The sequence shown here is derived from an EMBL/GenBank/DDBJ whole genome shotgun (WGS) entry which is preliminary data.</text>
</comment>
<reference evidence="3 4" key="1">
    <citation type="submission" date="2023-06" db="EMBL/GenBank/DDBJ databases">
        <title>Black Yeasts Isolated from many extreme environments.</title>
        <authorList>
            <person name="Coleine C."/>
            <person name="Stajich J.E."/>
            <person name="Selbmann L."/>
        </authorList>
    </citation>
    <scope>NUCLEOTIDE SEQUENCE [LARGE SCALE GENOMIC DNA]</scope>
    <source>
        <strain evidence="3 4">CCFEE 5887</strain>
    </source>
</reference>
<dbReference type="Gene3D" id="3.40.50.1820">
    <property type="entry name" value="alpha/beta hydrolase"/>
    <property type="match status" value="1"/>
</dbReference>
<evidence type="ECO:0000313" key="4">
    <source>
        <dbReference type="Proteomes" id="UP001345827"/>
    </source>
</evidence>
<dbReference type="InterPro" id="IPR050300">
    <property type="entry name" value="GDXG_lipolytic_enzyme"/>
</dbReference>
<dbReference type="SUPFAM" id="SSF53474">
    <property type="entry name" value="alpha/beta-Hydrolases"/>
    <property type="match status" value="1"/>
</dbReference>
<name>A0AAV9QGY0_9PEZI</name>
<evidence type="ECO:0000256" key="1">
    <source>
        <dbReference type="ARBA" id="ARBA00022801"/>
    </source>
</evidence>
<evidence type="ECO:0000259" key="2">
    <source>
        <dbReference type="Pfam" id="PF07859"/>
    </source>
</evidence>
<accession>A0AAV9QGY0</accession>
<dbReference type="InterPro" id="IPR013094">
    <property type="entry name" value="AB_hydrolase_3"/>
</dbReference>
<proteinExistence type="predicted"/>
<dbReference type="Pfam" id="PF07859">
    <property type="entry name" value="Abhydrolase_3"/>
    <property type="match status" value="1"/>
</dbReference>
<sequence length="355" mass="38825">MSSKIPKTGTRSTVASSISSFLKNNPNLHLGGDVDFHSERRHHLEVFGFHRLPEEKQAPIGKVEFHAVRGPRGTVPIRLFYPKSVVDGGNDKVAALVYMHGGGYTVGSVDEFENGLRLVAEHSGAIVRLPPLLTPMPGLVLTMCKTIGVEYHLAPEHHFPTQLDDYSAVVEWAQGPEGAARGISSDLVFGGGDSAGGNMTEALSLRRRDEGKKNIAGQLLLYPESRLPFDTPAAVENNSGYYLECNGIFSFADHYLPKAPEKTFPPSYKYVSPGMQDSGFLKNQPPAALFTCGFDPLRDVGVEYGSKLQEAGVEVHWHHYPELIHGFLQMAPWSPEAMKATIDVAHELKLMAYGS</sequence>
<organism evidence="3 4">
    <name type="scientific">Vermiconidia calcicola</name>
    <dbReference type="NCBI Taxonomy" id="1690605"/>
    <lineage>
        <taxon>Eukaryota</taxon>
        <taxon>Fungi</taxon>
        <taxon>Dikarya</taxon>
        <taxon>Ascomycota</taxon>
        <taxon>Pezizomycotina</taxon>
        <taxon>Dothideomycetes</taxon>
        <taxon>Dothideomycetidae</taxon>
        <taxon>Mycosphaerellales</taxon>
        <taxon>Extremaceae</taxon>
        <taxon>Vermiconidia</taxon>
    </lineage>
</organism>
<dbReference type="EMBL" id="JAXLQG010000005">
    <property type="protein sequence ID" value="KAK5540203.1"/>
    <property type="molecule type" value="Genomic_DNA"/>
</dbReference>
<dbReference type="Proteomes" id="UP001345827">
    <property type="component" value="Unassembled WGS sequence"/>
</dbReference>
<dbReference type="GO" id="GO:0016787">
    <property type="term" value="F:hydrolase activity"/>
    <property type="evidence" value="ECO:0007669"/>
    <property type="project" value="UniProtKB-KW"/>
</dbReference>
<dbReference type="PANTHER" id="PTHR48081">
    <property type="entry name" value="AB HYDROLASE SUPERFAMILY PROTEIN C4A8.06C"/>
    <property type="match status" value="1"/>
</dbReference>
<evidence type="ECO:0000313" key="3">
    <source>
        <dbReference type="EMBL" id="KAK5540203.1"/>
    </source>
</evidence>
<feature type="domain" description="Alpha/beta hydrolase fold-3" evidence="2">
    <location>
        <begin position="143"/>
        <end position="328"/>
    </location>
</feature>
<dbReference type="AlphaFoldDB" id="A0AAV9QGY0"/>
<dbReference type="InterPro" id="IPR029058">
    <property type="entry name" value="AB_hydrolase_fold"/>
</dbReference>